<dbReference type="CDD" id="cd15566">
    <property type="entry name" value="PHD3_NSD"/>
    <property type="match status" value="1"/>
</dbReference>
<feature type="compositionally biased region" description="Basic and acidic residues" evidence="6">
    <location>
        <begin position="76"/>
        <end position="85"/>
    </location>
</feature>
<evidence type="ECO:0000256" key="6">
    <source>
        <dbReference type="SAM" id="MobiDB-lite"/>
    </source>
</evidence>
<evidence type="ECO:0000256" key="4">
    <source>
        <dbReference type="ARBA" id="ARBA00022833"/>
    </source>
</evidence>
<name>A0ABR2YU99_9CHLO</name>
<dbReference type="Pfam" id="PF23004">
    <property type="entry name" value="PHDvar_NSD"/>
    <property type="match status" value="1"/>
</dbReference>
<reference evidence="8 9" key="1">
    <citation type="journal article" date="2024" name="Nat. Commun.">
        <title>Phylogenomics reveals the evolutionary origins of lichenization in chlorophyte algae.</title>
        <authorList>
            <person name="Puginier C."/>
            <person name="Libourel C."/>
            <person name="Otte J."/>
            <person name="Skaloud P."/>
            <person name="Haon M."/>
            <person name="Grisel S."/>
            <person name="Petersen M."/>
            <person name="Berrin J.G."/>
            <person name="Delaux P.M."/>
            <person name="Dal Grande F."/>
            <person name="Keller J."/>
        </authorList>
    </citation>
    <scope>NUCLEOTIDE SEQUENCE [LARGE SCALE GENOMIC DNA]</scope>
    <source>
        <strain evidence="8 9">SAG 216-7</strain>
    </source>
</reference>
<evidence type="ECO:0000256" key="5">
    <source>
        <dbReference type="PROSITE-ProRule" id="PRU00146"/>
    </source>
</evidence>
<accession>A0ABR2YU99</accession>
<dbReference type="Pfam" id="PF23011">
    <property type="entry name" value="PHD-1st_NSD"/>
    <property type="match status" value="1"/>
</dbReference>
<feature type="compositionally biased region" description="Polar residues" evidence="6">
    <location>
        <begin position="108"/>
        <end position="119"/>
    </location>
</feature>
<dbReference type="InterPro" id="IPR055198">
    <property type="entry name" value="NSD_PHD"/>
</dbReference>
<gene>
    <name evidence="8" type="ORF">WJX75_002785</name>
</gene>
<evidence type="ECO:0000256" key="2">
    <source>
        <dbReference type="ARBA" id="ARBA00022737"/>
    </source>
</evidence>
<keyword evidence="9" id="KW-1185">Reference proteome</keyword>
<dbReference type="PANTHER" id="PTHR46235:SF3">
    <property type="entry name" value="PHD FINGER-CONTAINING PROTEIN DDB_G0268158"/>
    <property type="match status" value="1"/>
</dbReference>
<feature type="region of interest" description="Disordered" evidence="6">
    <location>
        <begin position="16"/>
        <end position="138"/>
    </location>
</feature>
<proteinExistence type="predicted"/>
<organism evidence="8 9">
    <name type="scientific">Coccomyxa subellipsoidea</name>
    <dbReference type="NCBI Taxonomy" id="248742"/>
    <lineage>
        <taxon>Eukaryota</taxon>
        <taxon>Viridiplantae</taxon>
        <taxon>Chlorophyta</taxon>
        <taxon>core chlorophytes</taxon>
        <taxon>Trebouxiophyceae</taxon>
        <taxon>Trebouxiophyceae incertae sedis</taxon>
        <taxon>Coccomyxaceae</taxon>
        <taxon>Coccomyxa</taxon>
    </lineage>
</organism>
<evidence type="ECO:0000259" key="7">
    <source>
        <dbReference type="PROSITE" id="PS50016"/>
    </source>
</evidence>
<feature type="compositionally biased region" description="Basic and acidic residues" evidence="6">
    <location>
        <begin position="340"/>
        <end position="352"/>
    </location>
</feature>
<keyword evidence="2" id="KW-0677">Repeat</keyword>
<keyword evidence="3 5" id="KW-0863">Zinc-finger</keyword>
<dbReference type="InterPro" id="IPR019786">
    <property type="entry name" value="Zinc_finger_PHD-type_CS"/>
</dbReference>
<dbReference type="SUPFAM" id="SSF57903">
    <property type="entry name" value="FYVE/PHD zinc finger"/>
    <property type="match status" value="2"/>
</dbReference>
<feature type="compositionally biased region" description="Basic and acidic residues" evidence="6">
    <location>
        <begin position="46"/>
        <end position="56"/>
    </location>
</feature>
<dbReference type="InterPro" id="IPR001965">
    <property type="entry name" value="Znf_PHD"/>
</dbReference>
<dbReference type="InterPro" id="IPR055197">
    <property type="entry name" value="PHDvar_NSD"/>
</dbReference>
<keyword evidence="1" id="KW-0479">Metal-binding</keyword>
<dbReference type="InterPro" id="IPR013083">
    <property type="entry name" value="Znf_RING/FYVE/PHD"/>
</dbReference>
<dbReference type="InterPro" id="IPR059153">
    <property type="entry name" value="NSD_PHD-1st"/>
</dbReference>
<comment type="caution">
    <text evidence="8">The sequence shown here is derived from an EMBL/GenBank/DDBJ whole genome shotgun (WGS) entry which is preliminary data.</text>
</comment>
<evidence type="ECO:0000256" key="3">
    <source>
        <dbReference type="ARBA" id="ARBA00022771"/>
    </source>
</evidence>
<sequence length="597" mass="63469">MVRIKKIASLCGCQTDTDTQLEKPVWGTPGTDEEAAWQQDSTSSGDTKDGASERRGQQRKRRRKPRQLVLPGEIEAEQHLREPARMRRQLPGQVQGSCSSAPADEQSVESSQGGPSLQISVDAHGHTPLTMQRPSSRQKKLVWSSSVCTRCGGGGQMLMCDGTCLRSWHLSCLSLSALPSPDDPPEAWYCPDCQAGIGYCVICKQIGIVGQHILKCKMGSCGFYFHNICLNPLRDSGLLKIHREDPGVAAGEERGERVFTCPAHFCHACRVSGDARRMLRCWRCPTAYHHPCMPAGARRVNRKNIECVECSKLADAGLATAAVPTPHDFEEASPSNGAELESRVKGGEEREALPSVNPPEGAQEKPLPKKRRRKPGKKAGNAARAKRCNSGGHSGIHGGGTNGGGSGGGGPGSGGGGGTSGDIGGKETPGGGGRQSQTPSPFEALLSVAAQRPTRLAALEARILGGAAAEEALGCTGRIVPLQGWAKSKDLVGKAVFTFGAQKKGSDFYVDCDGIKAHSQLTMQPNGRISIGFCNSQARESFSITIIHAEGDPTTLTNMQPVPLRHRDVLTIADSCFIFERVGIEEASAAADRSPDI</sequence>
<dbReference type="Gene3D" id="3.30.40.10">
    <property type="entry name" value="Zinc/RING finger domain, C3HC4 (zinc finger)"/>
    <property type="match status" value="2"/>
</dbReference>
<dbReference type="CDD" id="cd15565">
    <property type="entry name" value="PHD2_NSD"/>
    <property type="match status" value="1"/>
</dbReference>
<dbReference type="PROSITE" id="PS01359">
    <property type="entry name" value="ZF_PHD_1"/>
    <property type="match status" value="1"/>
</dbReference>
<dbReference type="SMART" id="SM00249">
    <property type="entry name" value="PHD"/>
    <property type="match status" value="3"/>
</dbReference>
<dbReference type="PROSITE" id="PS50016">
    <property type="entry name" value="ZF_PHD_2"/>
    <property type="match status" value="1"/>
</dbReference>
<dbReference type="EMBL" id="JALJOT010000005">
    <property type="protein sequence ID" value="KAK9914950.1"/>
    <property type="molecule type" value="Genomic_DNA"/>
</dbReference>
<feature type="domain" description="PHD-type" evidence="7">
    <location>
        <begin position="145"/>
        <end position="196"/>
    </location>
</feature>
<feature type="compositionally biased region" description="Basic residues" evidence="6">
    <location>
        <begin position="368"/>
        <end position="377"/>
    </location>
</feature>
<protein>
    <recommendedName>
        <fullName evidence="7">PHD-type domain-containing protein</fullName>
    </recommendedName>
</protein>
<evidence type="ECO:0000256" key="1">
    <source>
        <dbReference type="ARBA" id="ARBA00022723"/>
    </source>
</evidence>
<feature type="region of interest" description="Disordered" evidence="6">
    <location>
        <begin position="326"/>
        <end position="439"/>
    </location>
</feature>
<keyword evidence="4" id="KW-0862">Zinc</keyword>
<evidence type="ECO:0000313" key="9">
    <source>
        <dbReference type="Proteomes" id="UP001491310"/>
    </source>
</evidence>
<feature type="compositionally biased region" description="Gly residues" evidence="6">
    <location>
        <begin position="392"/>
        <end position="434"/>
    </location>
</feature>
<dbReference type="Proteomes" id="UP001491310">
    <property type="component" value="Unassembled WGS sequence"/>
</dbReference>
<evidence type="ECO:0000313" key="8">
    <source>
        <dbReference type="EMBL" id="KAK9914950.1"/>
    </source>
</evidence>
<feature type="compositionally biased region" description="Basic residues" evidence="6">
    <location>
        <begin position="57"/>
        <end position="66"/>
    </location>
</feature>
<dbReference type="InterPro" id="IPR011011">
    <property type="entry name" value="Znf_FYVE_PHD"/>
</dbReference>
<dbReference type="InterPro" id="IPR019787">
    <property type="entry name" value="Znf_PHD-finger"/>
</dbReference>
<dbReference type="PANTHER" id="PTHR46235">
    <property type="entry name" value="PHD FINGER-CONTAINING PROTEIN DDB_G0268158"/>
    <property type="match status" value="1"/>
</dbReference>
<dbReference type="Pfam" id="PF22908">
    <property type="entry name" value="PHD_NSD"/>
    <property type="match status" value="1"/>
</dbReference>